<evidence type="ECO:0000313" key="4">
    <source>
        <dbReference type="EMBL" id="EQC33789.1"/>
    </source>
</evidence>
<dbReference type="GeneID" id="19949200"/>
<feature type="compositionally biased region" description="Acidic residues" evidence="1">
    <location>
        <begin position="47"/>
        <end position="58"/>
    </location>
</feature>
<name>T0Q7D3_SAPDV</name>
<evidence type="ECO:0000313" key="5">
    <source>
        <dbReference type="Proteomes" id="UP000030762"/>
    </source>
</evidence>
<evidence type="ECO:0000256" key="1">
    <source>
        <dbReference type="SAM" id="MobiDB-lite"/>
    </source>
</evidence>
<dbReference type="OrthoDB" id="444255at2759"/>
<keyword evidence="5" id="KW-1185">Reference proteome</keyword>
<evidence type="ECO:0000256" key="2">
    <source>
        <dbReference type="SAM" id="SignalP"/>
    </source>
</evidence>
<feature type="domain" description="LicD/FKTN/FKRP nucleotidyltransferase" evidence="3">
    <location>
        <begin position="172"/>
        <end position="259"/>
    </location>
</feature>
<dbReference type="GO" id="GO:0009100">
    <property type="term" value="P:glycoprotein metabolic process"/>
    <property type="evidence" value="ECO:0007669"/>
    <property type="project" value="UniProtKB-ARBA"/>
</dbReference>
<protein>
    <recommendedName>
        <fullName evidence="3">LicD/FKTN/FKRP nucleotidyltransferase domain-containing protein</fullName>
    </recommendedName>
</protein>
<dbReference type="EMBL" id="JH767157">
    <property type="protein sequence ID" value="EQC33789.1"/>
    <property type="molecule type" value="Genomic_DNA"/>
</dbReference>
<dbReference type="AlphaFoldDB" id="T0Q7D3"/>
<gene>
    <name evidence="4" type="ORF">SDRG_08473</name>
</gene>
<accession>T0Q7D3</accession>
<dbReference type="RefSeq" id="XP_008612584.1">
    <property type="nucleotide sequence ID" value="XM_008614362.1"/>
</dbReference>
<dbReference type="VEuPathDB" id="FungiDB:SDRG_08473"/>
<feature type="compositionally biased region" description="Low complexity" evidence="1">
    <location>
        <begin position="68"/>
        <end position="98"/>
    </location>
</feature>
<dbReference type="STRING" id="1156394.T0Q7D3"/>
<sequence>MKLVDEQDPKRALALLLLLVLASLMTMSVLQETMTTEAGPLRHELPDEPTNELPDEPTNELPDKVVLAAPTAEPSSIAPSPSPTELAPSSSEPALASSAPWVQATLGPKPWLPTDKAGDMYPVDPAGKIKCVALRTGHLVEHFINPTDCYTEDDRRQMIRALVYTLIDAFDANGIEYWLDSGTLLGSVRHGGLIPHDLDADFGLTQASFAQLRRTNLTFPSRYELFVNDSQFYRRGPYPYLPGRFTDTTKGLYIDLFEFLPSTKRIEHVVLPAANSSMTQLEEATTVEVPMLGPAASNCWWACKNCPAPMHFLVPSDWVFPLVRCKFDDRMTWCPHQTTAYLQVLYGNDFMTLKHSAS</sequence>
<reference evidence="4 5" key="1">
    <citation type="submission" date="2012-04" db="EMBL/GenBank/DDBJ databases">
        <title>The Genome Sequence of Saprolegnia declina VS20.</title>
        <authorList>
            <consortium name="The Broad Institute Genome Sequencing Platform"/>
            <person name="Russ C."/>
            <person name="Nusbaum C."/>
            <person name="Tyler B."/>
            <person name="van West P."/>
            <person name="Dieguez-Uribeondo J."/>
            <person name="de Bruijn I."/>
            <person name="Tripathy S."/>
            <person name="Jiang R."/>
            <person name="Young S.K."/>
            <person name="Zeng Q."/>
            <person name="Gargeya S."/>
            <person name="Fitzgerald M."/>
            <person name="Haas B."/>
            <person name="Abouelleil A."/>
            <person name="Alvarado L."/>
            <person name="Arachchi H.M."/>
            <person name="Berlin A."/>
            <person name="Chapman S.B."/>
            <person name="Goldberg J."/>
            <person name="Griggs A."/>
            <person name="Gujja S."/>
            <person name="Hansen M."/>
            <person name="Howarth C."/>
            <person name="Imamovic A."/>
            <person name="Larimer J."/>
            <person name="McCowen C."/>
            <person name="Montmayeur A."/>
            <person name="Murphy C."/>
            <person name="Neiman D."/>
            <person name="Pearson M."/>
            <person name="Priest M."/>
            <person name="Roberts A."/>
            <person name="Saif S."/>
            <person name="Shea T."/>
            <person name="Sisk P."/>
            <person name="Sykes S."/>
            <person name="Wortman J."/>
            <person name="Nusbaum C."/>
            <person name="Birren B."/>
        </authorList>
    </citation>
    <scope>NUCLEOTIDE SEQUENCE [LARGE SCALE GENOMIC DNA]</scope>
    <source>
        <strain evidence="4 5">VS20</strain>
    </source>
</reference>
<feature type="region of interest" description="Disordered" evidence="1">
    <location>
        <begin position="36"/>
        <end position="98"/>
    </location>
</feature>
<dbReference type="eggNOG" id="ENOG502SD1A">
    <property type="taxonomic scope" value="Eukaryota"/>
</dbReference>
<dbReference type="InterPro" id="IPR007074">
    <property type="entry name" value="LicD/FKTN/FKRP_NTP_transf"/>
</dbReference>
<organism evidence="4 5">
    <name type="scientific">Saprolegnia diclina (strain VS20)</name>
    <dbReference type="NCBI Taxonomy" id="1156394"/>
    <lineage>
        <taxon>Eukaryota</taxon>
        <taxon>Sar</taxon>
        <taxon>Stramenopiles</taxon>
        <taxon>Oomycota</taxon>
        <taxon>Saprolegniomycetes</taxon>
        <taxon>Saprolegniales</taxon>
        <taxon>Saprolegniaceae</taxon>
        <taxon>Saprolegnia</taxon>
    </lineage>
</organism>
<feature type="signal peptide" evidence="2">
    <location>
        <begin position="1"/>
        <end position="31"/>
    </location>
</feature>
<dbReference type="PANTHER" id="PTHR43404:SF1">
    <property type="entry name" value="MNN4P"/>
    <property type="match status" value="1"/>
</dbReference>
<evidence type="ECO:0000259" key="3">
    <source>
        <dbReference type="Pfam" id="PF04991"/>
    </source>
</evidence>
<proteinExistence type="predicted"/>
<dbReference type="Proteomes" id="UP000030762">
    <property type="component" value="Unassembled WGS sequence"/>
</dbReference>
<dbReference type="Pfam" id="PF04991">
    <property type="entry name" value="LicD"/>
    <property type="match status" value="1"/>
</dbReference>
<dbReference type="InterPro" id="IPR052942">
    <property type="entry name" value="LPS_cholinephosphotransferase"/>
</dbReference>
<dbReference type="OMA" id="NCWWACK"/>
<feature type="chain" id="PRO_5004569367" description="LicD/FKTN/FKRP nucleotidyltransferase domain-containing protein" evidence="2">
    <location>
        <begin position="32"/>
        <end position="358"/>
    </location>
</feature>
<keyword evidence="2" id="KW-0732">Signal</keyword>
<dbReference type="InParanoid" id="T0Q7D3"/>
<dbReference type="PANTHER" id="PTHR43404">
    <property type="entry name" value="LIPOPOLYSACCHARIDE CHOLINEPHOSPHOTRANSFERASE LICD"/>
    <property type="match status" value="1"/>
</dbReference>